<name>A0A2T4BP56_TRILO</name>
<evidence type="ECO:0008006" key="4">
    <source>
        <dbReference type="Google" id="ProtNLM"/>
    </source>
</evidence>
<evidence type="ECO:0000313" key="3">
    <source>
        <dbReference type="Proteomes" id="UP000240760"/>
    </source>
</evidence>
<evidence type="ECO:0000256" key="1">
    <source>
        <dbReference type="SAM" id="Phobius"/>
    </source>
</evidence>
<keyword evidence="1" id="KW-1133">Transmembrane helix</keyword>
<feature type="transmembrane region" description="Helical" evidence="1">
    <location>
        <begin position="6"/>
        <end position="26"/>
    </location>
</feature>
<reference evidence="2 3" key="1">
    <citation type="submission" date="2016-07" db="EMBL/GenBank/DDBJ databases">
        <title>Multiple horizontal gene transfer events from other fungi enriched the ability of initially mycotrophic Trichoderma (Ascomycota) to feed on dead plant biomass.</title>
        <authorList>
            <consortium name="DOE Joint Genome Institute"/>
            <person name="Aerts A."/>
            <person name="Atanasova L."/>
            <person name="Chenthamara K."/>
            <person name="Zhang J."/>
            <person name="Grujic M."/>
            <person name="Henrissat B."/>
            <person name="Kuo A."/>
            <person name="Salamov A."/>
            <person name="Lipzen A."/>
            <person name="Labutti K."/>
            <person name="Barry K."/>
            <person name="Miao Y."/>
            <person name="Rahimi M.J."/>
            <person name="Shen Q."/>
            <person name="Grigoriev I.V."/>
            <person name="Kubicek C.P."/>
            <person name="Druzhinina I.S."/>
        </authorList>
    </citation>
    <scope>NUCLEOTIDE SEQUENCE [LARGE SCALE GENOMIC DNA]</scope>
    <source>
        <strain evidence="2 3">ATCC 18648</strain>
    </source>
</reference>
<evidence type="ECO:0000313" key="2">
    <source>
        <dbReference type="EMBL" id="PTB71066.1"/>
    </source>
</evidence>
<keyword evidence="1" id="KW-0472">Membrane</keyword>
<gene>
    <name evidence="2" type="ORF">M440DRAFT_1345067</name>
</gene>
<accession>A0A2T4BP56</accession>
<organism evidence="2 3">
    <name type="scientific">Trichoderma longibrachiatum ATCC 18648</name>
    <dbReference type="NCBI Taxonomy" id="983965"/>
    <lineage>
        <taxon>Eukaryota</taxon>
        <taxon>Fungi</taxon>
        <taxon>Dikarya</taxon>
        <taxon>Ascomycota</taxon>
        <taxon>Pezizomycotina</taxon>
        <taxon>Sordariomycetes</taxon>
        <taxon>Hypocreomycetidae</taxon>
        <taxon>Hypocreales</taxon>
        <taxon>Hypocreaceae</taxon>
        <taxon>Trichoderma</taxon>
    </lineage>
</organism>
<proteinExistence type="predicted"/>
<feature type="non-terminal residue" evidence="2">
    <location>
        <position position="1"/>
    </location>
</feature>
<dbReference type="AlphaFoldDB" id="A0A2T4BP56"/>
<dbReference type="EMBL" id="KZ679158">
    <property type="protein sequence ID" value="PTB71066.1"/>
    <property type="molecule type" value="Genomic_DNA"/>
</dbReference>
<keyword evidence="3" id="KW-1185">Reference proteome</keyword>
<protein>
    <recommendedName>
        <fullName evidence="4">Reverse transcriptase Ty1/copia-type domain-containing protein</fullName>
    </recommendedName>
</protein>
<keyword evidence="1" id="KW-0812">Transmembrane</keyword>
<dbReference type="Proteomes" id="UP000240760">
    <property type="component" value="Unassembled WGS sequence"/>
</dbReference>
<sequence>VNYFKTFILIIILIIYKALFIIVAALDLKIKQIDIKIVFLYKNIKEDIYIK</sequence>